<dbReference type="Gene3D" id="2.40.37.10">
    <property type="entry name" value="Lyase, Ornithine Decarboxylase, Chain A, domain 1"/>
    <property type="match status" value="1"/>
</dbReference>
<keyword evidence="8" id="KW-1185">Reference proteome</keyword>
<dbReference type="Gene3D" id="3.20.20.10">
    <property type="entry name" value="Alanine racemase"/>
    <property type="match status" value="1"/>
</dbReference>
<evidence type="ECO:0000256" key="1">
    <source>
        <dbReference type="ARBA" id="ARBA00001933"/>
    </source>
</evidence>
<dbReference type="SUPFAM" id="SSF51419">
    <property type="entry name" value="PLP-binding barrel"/>
    <property type="match status" value="1"/>
</dbReference>
<dbReference type="GO" id="GO:0008836">
    <property type="term" value="F:diaminopimelate decarboxylase activity"/>
    <property type="evidence" value="ECO:0007669"/>
    <property type="project" value="TreeGrafter"/>
</dbReference>
<feature type="domain" description="Orn/DAP/Arg decarboxylase 2 N-terminal" evidence="6">
    <location>
        <begin position="33"/>
        <end position="264"/>
    </location>
</feature>
<evidence type="ECO:0000256" key="4">
    <source>
        <dbReference type="RuleBase" id="RU003737"/>
    </source>
</evidence>
<feature type="domain" description="Orn/DAP/Arg decarboxylase 2 C-terminal" evidence="5">
    <location>
        <begin position="267"/>
        <end position="358"/>
    </location>
</feature>
<gene>
    <name evidence="7" type="ORF">D7V94_08965</name>
</gene>
<comment type="caution">
    <text evidence="7">The sequence shown here is derived from an EMBL/GenBank/DDBJ whole genome shotgun (WGS) entry which is preliminary data.</text>
</comment>
<dbReference type="Pfam" id="PF00278">
    <property type="entry name" value="Orn_DAP_Arg_deC"/>
    <property type="match status" value="1"/>
</dbReference>
<dbReference type="InterPro" id="IPR022643">
    <property type="entry name" value="De-COase2_C"/>
</dbReference>
<evidence type="ECO:0000256" key="3">
    <source>
        <dbReference type="PIRSR" id="PIRSR600183-50"/>
    </source>
</evidence>
<dbReference type="InterPro" id="IPR009006">
    <property type="entry name" value="Ala_racemase/Decarboxylase_C"/>
</dbReference>
<proteinExistence type="inferred from homology"/>
<evidence type="ECO:0000259" key="6">
    <source>
        <dbReference type="Pfam" id="PF02784"/>
    </source>
</evidence>
<dbReference type="PANTHER" id="PTHR43727">
    <property type="entry name" value="DIAMINOPIMELATE DECARBOXYLASE"/>
    <property type="match status" value="1"/>
</dbReference>
<protein>
    <submittedName>
        <fullName evidence="7">Pyridoxal-dependent decarboxylase</fullName>
    </submittedName>
</protein>
<dbReference type="PRINTS" id="PR01179">
    <property type="entry name" value="ODADCRBXLASE"/>
</dbReference>
<dbReference type="InterPro" id="IPR022644">
    <property type="entry name" value="De-COase2_N"/>
</dbReference>
<dbReference type="Pfam" id="PF02784">
    <property type="entry name" value="Orn_Arg_deC_N"/>
    <property type="match status" value="1"/>
</dbReference>
<accession>A0A3A9AVZ7</accession>
<evidence type="ECO:0000313" key="8">
    <source>
        <dbReference type="Proteomes" id="UP000280696"/>
    </source>
</evidence>
<dbReference type="Proteomes" id="UP000280696">
    <property type="component" value="Unassembled WGS sequence"/>
</dbReference>
<feature type="modified residue" description="N6-(pyridoxal phosphate)lysine" evidence="3">
    <location>
        <position position="45"/>
    </location>
</feature>
<evidence type="ECO:0000259" key="5">
    <source>
        <dbReference type="Pfam" id="PF00278"/>
    </source>
</evidence>
<dbReference type="PANTHER" id="PTHR43727:SF3">
    <property type="entry name" value="GROUP IV DECARBOXYLASE"/>
    <property type="match status" value="1"/>
</dbReference>
<comment type="cofactor">
    <cofactor evidence="1 3">
        <name>pyridoxal 5'-phosphate</name>
        <dbReference type="ChEBI" id="CHEBI:597326"/>
    </cofactor>
</comment>
<dbReference type="AlphaFoldDB" id="A0A3A9AVZ7"/>
<dbReference type="SUPFAM" id="SSF50621">
    <property type="entry name" value="Alanine racemase C-terminal domain-like"/>
    <property type="match status" value="1"/>
</dbReference>
<dbReference type="InterPro" id="IPR000183">
    <property type="entry name" value="Orn/DAP/Arg_de-COase"/>
</dbReference>
<evidence type="ECO:0000256" key="2">
    <source>
        <dbReference type="ARBA" id="ARBA00022898"/>
    </source>
</evidence>
<feature type="active site" description="Proton donor" evidence="3">
    <location>
        <position position="331"/>
    </location>
</feature>
<dbReference type="OrthoDB" id="9805604at2"/>
<organism evidence="7 8">
    <name type="scientific">Parablautia intestinalis</name>
    <dbReference type="NCBI Taxonomy" id="2320100"/>
    <lineage>
        <taxon>Bacteria</taxon>
        <taxon>Bacillati</taxon>
        <taxon>Bacillota</taxon>
        <taxon>Clostridia</taxon>
        <taxon>Lachnospirales</taxon>
        <taxon>Lachnospiraceae</taxon>
        <taxon>Parablautia</taxon>
    </lineage>
</organism>
<name>A0A3A9AVZ7_9FIRM</name>
<dbReference type="InterPro" id="IPR029066">
    <property type="entry name" value="PLP-binding_barrel"/>
</dbReference>
<reference evidence="7 8" key="1">
    <citation type="submission" date="2018-09" db="EMBL/GenBank/DDBJ databases">
        <title>Murine metabolic-syndrome-specific gut microbial biobank.</title>
        <authorList>
            <person name="Liu C."/>
        </authorList>
    </citation>
    <scope>NUCLEOTIDE SEQUENCE [LARGE SCALE GENOMIC DNA]</scope>
    <source>
        <strain evidence="7 8">0.1xD8-82</strain>
    </source>
</reference>
<comment type="similarity">
    <text evidence="4">Belongs to the Orn/Lys/Arg decarboxylase class-II family.</text>
</comment>
<evidence type="ECO:0000313" key="7">
    <source>
        <dbReference type="EMBL" id="RKI91723.1"/>
    </source>
</evidence>
<dbReference type="GO" id="GO:0009089">
    <property type="term" value="P:lysine biosynthetic process via diaminopimelate"/>
    <property type="evidence" value="ECO:0007669"/>
    <property type="project" value="TreeGrafter"/>
</dbReference>
<keyword evidence="2 3" id="KW-0663">Pyridoxal phosphate</keyword>
<dbReference type="EMBL" id="RAYQ01000008">
    <property type="protein sequence ID" value="RKI91723.1"/>
    <property type="molecule type" value="Genomic_DNA"/>
</dbReference>
<sequence>MRKSMKPIQTPFFRIREQSLQYDVSLLRQSLADNWGNYIMGYSVKTNSLPWLLNYLKNQGFYAEVVSRMEYDLALRLGFPGRHIIYNGPIKDKKTFEAVLLAGGYINLDSNYELEWMEELSRLYPNRHFRVGLRVNCDLFALCPEEIPATREGGRFGYCYENGILKAAIDRLLRLPNVWAAGLHMHSSTQSRSIKIFGALAKMAVTIAREYNLSLDYVDMGGGYFGGRDDMPDYRDYFQEICKELSLYFDPQKTVLIAEPGVSLISRATTFETSVIDVKDIRDRKYVVTDGSRTNLNPLVTRHVYPHHIEYISDASVRNRETSQWICGATCMEYDKLFEITDGAALIPGDKIIYDTAGGYTMCLNPLFINYFPAVYIEHADGTVFTARKPWSNEEYLQKSYVEDKV</sequence>